<dbReference type="RefSeq" id="WP_012842936.1">
    <property type="nucleotide sequence ID" value="NC_013501.1"/>
</dbReference>
<dbReference type="STRING" id="518766.Rmar_0420"/>
<dbReference type="Proteomes" id="UP000002221">
    <property type="component" value="Chromosome"/>
</dbReference>
<evidence type="ECO:0000313" key="3">
    <source>
        <dbReference type="EMBL" id="ACY47324.1"/>
    </source>
</evidence>
<sequence>MKDRLKKGIQELGSWIMRGVLLWIVVFSILTTVIIILFGIKKAVYFLQTLSIFVSLFGLYRIYKYFDLSIFEYIAKYFKEFPFRKKEVITVSATITLPAGFGFKAEAKVIPSDLKKRIELLEQEVDQVKNEMRNLENELKQRVKEIEGKLSSDILEIKKENRRRAIEGLIMEGLGVLYLSISLFLQMIYDFMTA</sequence>
<feature type="transmembrane region" description="Helical" evidence="2">
    <location>
        <begin position="20"/>
        <end position="39"/>
    </location>
</feature>
<gene>
    <name evidence="3" type="ordered locus">Rmar_0420</name>
</gene>
<dbReference type="HOGENOM" id="CLU_1401512_0_0_10"/>
<dbReference type="EMBL" id="CP001807">
    <property type="protein sequence ID" value="ACY47324.1"/>
    <property type="molecule type" value="Genomic_DNA"/>
</dbReference>
<feature type="transmembrane region" description="Helical" evidence="2">
    <location>
        <begin position="45"/>
        <end position="63"/>
    </location>
</feature>
<organism evidence="3 4">
    <name type="scientific">Rhodothermus marinus (strain ATCC 43812 / DSM 4252 / R-10)</name>
    <name type="common">Rhodothermus obamensis</name>
    <dbReference type="NCBI Taxonomy" id="518766"/>
    <lineage>
        <taxon>Bacteria</taxon>
        <taxon>Pseudomonadati</taxon>
        <taxon>Rhodothermota</taxon>
        <taxon>Rhodothermia</taxon>
        <taxon>Rhodothermales</taxon>
        <taxon>Rhodothermaceae</taxon>
        <taxon>Rhodothermus</taxon>
    </lineage>
</organism>
<feature type="transmembrane region" description="Helical" evidence="2">
    <location>
        <begin position="169"/>
        <end position="189"/>
    </location>
</feature>
<keyword evidence="2" id="KW-0472">Membrane</keyword>
<evidence type="ECO:0000256" key="2">
    <source>
        <dbReference type="SAM" id="Phobius"/>
    </source>
</evidence>
<name>D0MEA0_RHOM4</name>
<dbReference type="AlphaFoldDB" id="D0MEA0"/>
<evidence type="ECO:0000313" key="4">
    <source>
        <dbReference type="Proteomes" id="UP000002221"/>
    </source>
</evidence>
<keyword evidence="1" id="KW-0175">Coiled coil</keyword>
<reference evidence="3 4" key="1">
    <citation type="journal article" date="2009" name="Stand. Genomic Sci.">
        <title>Complete genome sequence of Rhodothermus marinus type strain (R-10).</title>
        <authorList>
            <person name="Nolan M."/>
            <person name="Tindall B.J."/>
            <person name="Pomrenke H."/>
            <person name="Lapidus A."/>
            <person name="Copeland A."/>
            <person name="Glavina Del Rio T."/>
            <person name="Lucas S."/>
            <person name="Chen F."/>
            <person name="Tice H."/>
            <person name="Cheng J.F."/>
            <person name="Saunders E."/>
            <person name="Han C."/>
            <person name="Bruce D."/>
            <person name="Goodwin L."/>
            <person name="Chain P."/>
            <person name="Pitluck S."/>
            <person name="Ovchinikova G."/>
            <person name="Pati A."/>
            <person name="Ivanova N."/>
            <person name="Mavromatis K."/>
            <person name="Chen A."/>
            <person name="Palaniappan K."/>
            <person name="Land M."/>
            <person name="Hauser L."/>
            <person name="Chang Y.J."/>
            <person name="Jeffries C.D."/>
            <person name="Brettin T."/>
            <person name="Goker M."/>
            <person name="Bristow J."/>
            <person name="Eisen J.A."/>
            <person name="Markowitz V."/>
            <person name="Hugenholtz P."/>
            <person name="Kyrpides N.C."/>
            <person name="Klenk H.P."/>
            <person name="Detter J.C."/>
        </authorList>
    </citation>
    <scope>NUCLEOTIDE SEQUENCE [LARGE SCALE GENOMIC DNA]</scope>
    <source>
        <strain evidence="4">ATCC 43812 / DSM 4252 / R-10</strain>
    </source>
</reference>
<keyword evidence="2" id="KW-1133">Transmembrane helix</keyword>
<protein>
    <submittedName>
        <fullName evidence="3">Uncharacterized protein</fullName>
    </submittedName>
</protein>
<proteinExistence type="predicted"/>
<keyword evidence="2" id="KW-0812">Transmembrane</keyword>
<keyword evidence="4" id="KW-1185">Reference proteome</keyword>
<dbReference type="KEGG" id="rmr:Rmar_0420"/>
<feature type="coiled-coil region" evidence="1">
    <location>
        <begin position="111"/>
        <end position="149"/>
    </location>
</feature>
<evidence type="ECO:0000256" key="1">
    <source>
        <dbReference type="SAM" id="Coils"/>
    </source>
</evidence>
<accession>D0MEA0</accession>